<sequence length="304" mass="34655">MPCYADTIVRVKVVRQTTKQESDLIIVWAISVYPVGREDSEIEMVLFVPINYSNRDPKTQAIFEKDGFYSVGGKIVPGYYGSNKRPKSNKCPLKISLIGIPQELPKVVENDENAIFNVLVNDYVGQDYSFIVKVAFLHSNPRLGHLKNTVRLHDSLIFVVGQLEVIDNDFYIYTKDINFIDLSYFKRKSLDESNLRNPSEVVNVTRSKLLFTHRKVNENLKDISKVEGPSLVVSNDNLSSMSSTSKRARIEDDNEFNESTDVFGNIDSNYSKLSKINTLNEVYQHDESESELEQEECAENIECS</sequence>
<accession>A0A9N9PK06</accession>
<name>A0A9N9PK06_9GLOM</name>
<dbReference type="Proteomes" id="UP000789759">
    <property type="component" value="Unassembled WGS sequence"/>
</dbReference>
<comment type="caution">
    <text evidence="1">The sequence shown here is derived from an EMBL/GenBank/DDBJ whole genome shotgun (WGS) entry which is preliminary data.</text>
</comment>
<protein>
    <submittedName>
        <fullName evidence="1">381_t:CDS:1</fullName>
    </submittedName>
</protein>
<reference evidence="1" key="1">
    <citation type="submission" date="2021-06" db="EMBL/GenBank/DDBJ databases">
        <authorList>
            <person name="Kallberg Y."/>
            <person name="Tangrot J."/>
            <person name="Rosling A."/>
        </authorList>
    </citation>
    <scope>NUCLEOTIDE SEQUENCE</scope>
    <source>
        <strain evidence="1">FL966</strain>
    </source>
</reference>
<evidence type="ECO:0000313" key="1">
    <source>
        <dbReference type="EMBL" id="CAG8827902.1"/>
    </source>
</evidence>
<dbReference type="OrthoDB" id="2433477at2759"/>
<dbReference type="EMBL" id="CAJVQA010059743">
    <property type="protein sequence ID" value="CAG8827902.1"/>
    <property type="molecule type" value="Genomic_DNA"/>
</dbReference>
<evidence type="ECO:0000313" key="2">
    <source>
        <dbReference type="Proteomes" id="UP000789759"/>
    </source>
</evidence>
<organism evidence="1 2">
    <name type="scientific">Cetraspora pellucida</name>
    <dbReference type="NCBI Taxonomy" id="1433469"/>
    <lineage>
        <taxon>Eukaryota</taxon>
        <taxon>Fungi</taxon>
        <taxon>Fungi incertae sedis</taxon>
        <taxon>Mucoromycota</taxon>
        <taxon>Glomeromycotina</taxon>
        <taxon>Glomeromycetes</taxon>
        <taxon>Diversisporales</taxon>
        <taxon>Gigasporaceae</taxon>
        <taxon>Cetraspora</taxon>
    </lineage>
</organism>
<dbReference type="AlphaFoldDB" id="A0A9N9PK06"/>
<feature type="non-terminal residue" evidence="1">
    <location>
        <position position="304"/>
    </location>
</feature>
<proteinExistence type="predicted"/>
<gene>
    <name evidence="1" type="ORF">CPELLU_LOCUS20340</name>
</gene>
<keyword evidence="2" id="KW-1185">Reference proteome</keyword>